<dbReference type="EMBL" id="FOHU01000001">
    <property type="protein sequence ID" value="SES71053.1"/>
    <property type="molecule type" value="Genomic_DNA"/>
</dbReference>
<proteinExistence type="predicted"/>
<keyword evidence="3" id="KW-1185">Reference proteome</keyword>
<protein>
    <submittedName>
        <fullName evidence="2">Stage III sporulation protein AB</fullName>
    </submittedName>
</protein>
<organism evidence="2 3">
    <name type="scientific">Natronincola peptidivorans</name>
    <dbReference type="NCBI Taxonomy" id="426128"/>
    <lineage>
        <taxon>Bacteria</taxon>
        <taxon>Bacillati</taxon>
        <taxon>Bacillota</taxon>
        <taxon>Clostridia</taxon>
        <taxon>Peptostreptococcales</taxon>
        <taxon>Natronincolaceae</taxon>
        <taxon>Natronincola</taxon>
    </lineage>
</organism>
<gene>
    <name evidence="2" type="ORF">SAMN05660297_00341</name>
</gene>
<dbReference type="OrthoDB" id="1957909at2"/>
<feature type="transmembrane region" description="Helical" evidence="1">
    <location>
        <begin position="6"/>
        <end position="27"/>
    </location>
</feature>
<reference evidence="2 3" key="1">
    <citation type="submission" date="2016-10" db="EMBL/GenBank/DDBJ databases">
        <authorList>
            <person name="de Groot N.N."/>
        </authorList>
    </citation>
    <scope>NUCLEOTIDE SEQUENCE [LARGE SCALE GENOMIC DNA]</scope>
    <source>
        <strain evidence="2 3">DSM 18979</strain>
    </source>
</reference>
<accession>A0A1H9YPJ8</accession>
<evidence type="ECO:0000313" key="2">
    <source>
        <dbReference type="EMBL" id="SES71053.1"/>
    </source>
</evidence>
<evidence type="ECO:0000313" key="3">
    <source>
        <dbReference type="Proteomes" id="UP000199568"/>
    </source>
</evidence>
<dbReference type="RefSeq" id="WP_090438326.1">
    <property type="nucleotide sequence ID" value="NZ_FOHU01000001.1"/>
</dbReference>
<dbReference type="NCBIfam" id="TIGR02833">
    <property type="entry name" value="spore_III_AB"/>
    <property type="match status" value="1"/>
</dbReference>
<dbReference type="PIRSF" id="PIRSF021435">
    <property type="entry name" value="SpoIIIAB"/>
    <property type="match status" value="1"/>
</dbReference>
<dbReference type="STRING" id="426128.SAMN05660297_00341"/>
<sequence>MMIKLIISLTIIGCSSLIGFIYANAFIDRTKLLGSLLSTLQMLETEILYSATPLPELLKKVAKKSKPEISNILLATSDTLYKKEGLLFADVWEKAVEKETEYTSFTKEDIEILVTLGKNMGISDSKDQIKHIHLTMEEVKRSYEQSIVMQNKNVKLYRNLGILLGITIVIIFF</sequence>
<dbReference type="InterPro" id="IPR014198">
    <property type="entry name" value="Spore_III_AB"/>
</dbReference>
<dbReference type="AlphaFoldDB" id="A0A1H9YPJ8"/>
<name>A0A1H9YPJ8_9FIRM</name>
<keyword evidence="1" id="KW-0472">Membrane</keyword>
<dbReference type="Pfam" id="PF09548">
    <property type="entry name" value="Spore_III_AB"/>
    <property type="match status" value="1"/>
</dbReference>
<dbReference type="Proteomes" id="UP000199568">
    <property type="component" value="Unassembled WGS sequence"/>
</dbReference>
<keyword evidence="1" id="KW-1133">Transmembrane helix</keyword>
<keyword evidence="1" id="KW-0812">Transmembrane</keyword>
<evidence type="ECO:0000256" key="1">
    <source>
        <dbReference type="SAM" id="Phobius"/>
    </source>
</evidence>